<dbReference type="CDD" id="cd02947">
    <property type="entry name" value="TRX_family"/>
    <property type="match status" value="1"/>
</dbReference>
<sequence>MTEIKFMDFYSDWCPPCKKQMPVIKELEQEYEEIDFKKIDVDEESDIAKDYGVSVIPTLVLECEEEEKDRFIGYTDKETLQNSLNEALNNC</sequence>
<accession>A0A1Q6DUB9</accession>
<feature type="disulfide bond" description="Redox-active" evidence="6">
    <location>
        <begin position="14"/>
        <end position="17"/>
    </location>
</feature>
<evidence type="ECO:0000256" key="3">
    <source>
        <dbReference type="ARBA" id="ARBA00023157"/>
    </source>
</evidence>
<dbReference type="Gene3D" id="3.40.30.10">
    <property type="entry name" value="Glutaredoxin"/>
    <property type="match status" value="1"/>
</dbReference>
<dbReference type="EMBL" id="MSDW01000001">
    <property type="protein sequence ID" value="OKY77943.1"/>
    <property type="molecule type" value="Genomic_DNA"/>
</dbReference>
<evidence type="ECO:0000313" key="8">
    <source>
        <dbReference type="EMBL" id="OKY77943.1"/>
    </source>
</evidence>
<feature type="domain" description="Thioredoxin" evidence="7">
    <location>
        <begin position="1"/>
        <end position="89"/>
    </location>
</feature>
<dbReference type="Pfam" id="PF00085">
    <property type="entry name" value="Thioredoxin"/>
    <property type="match status" value="1"/>
</dbReference>
<evidence type="ECO:0000256" key="4">
    <source>
        <dbReference type="ARBA" id="ARBA00023284"/>
    </source>
</evidence>
<dbReference type="InterPro" id="IPR005746">
    <property type="entry name" value="Thioredoxin"/>
</dbReference>
<dbReference type="InterPro" id="IPR013766">
    <property type="entry name" value="Thioredoxin_domain"/>
</dbReference>
<dbReference type="InterPro" id="IPR017937">
    <property type="entry name" value="Thioredoxin_CS"/>
</dbReference>
<gene>
    <name evidence="8" type="ORF">BTN85_0420</name>
</gene>
<evidence type="ECO:0000313" key="9">
    <source>
        <dbReference type="Proteomes" id="UP000185744"/>
    </source>
</evidence>
<protein>
    <submittedName>
        <fullName evidence="8">Thioredoxin</fullName>
    </submittedName>
</protein>
<dbReference type="STRING" id="1903181.BTN85_0420"/>
<feature type="site" description="Contributes to redox potential value" evidence="5">
    <location>
        <position position="15"/>
    </location>
</feature>
<evidence type="ECO:0000256" key="1">
    <source>
        <dbReference type="ARBA" id="ARBA00022448"/>
    </source>
</evidence>
<evidence type="ECO:0000256" key="6">
    <source>
        <dbReference type="PIRSR" id="PIRSR000077-4"/>
    </source>
</evidence>
<keyword evidence="1" id="KW-0813">Transport</keyword>
<dbReference type="GO" id="GO:0015035">
    <property type="term" value="F:protein-disulfide reductase activity"/>
    <property type="evidence" value="ECO:0007669"/>
    <property type="project" value="InterPro"/>
</dbReference>
<dbReference type="PROSITE" id="PS00194">
    <property type="entry name" value="THIOREDOXIN_1"/>
    <property type="match status" value="1"/>
</dbReference>
<reference evidence="8" key="1">
    <citation type="submission" date="2016-12" db="EMBL/GenBank/DDBJ databases">
        <title>Discovery of methanogenic haloarchaea.</title>
        <authorList>
            <person name="Sorokin D.Y."/>
            <person name="Makarova K.S."/>
            <person name="Abbas B."/>
            <person name="Ferrer M."/>
            <person name="Golyshin P.N."/>
        </authorList>
    </citation>
    <scope>NUCLEOTIDE SEQUENCE [LARGE SCALE GENOMIC DNA]</scope>
    <source>
        <strain evidence="8">HMET1</strain>
    </source>
</reference>
<feature type="site" description="Contributes to redox potential value" evidence="5">
    <location>
        <position position="16"/>
    </location>
</feature>
<dbReference type="PIRSF" id="PIRSF000077">
    <property type="entry name" value="Thioredoxin"/>
    <property type="match status" value="1"/>
</dbReference>
<dbReference type="PANTHER" id="PTHR45663">
    <property type="entry name" value="GEO12009P1"/>
    <property type="match status" value="1"/>
</dbReference>
<keyword evidence="2" id="KW-0249">Electron transport</keyword>
<proteinExistence type="predicted"/>
<evidence type="ECO:0000259" key="7">
    <source>
        <dbReference type="PROSITE" id="PS51352"/>
    </source>
</evidence>
<feature type="active site" description="Nucleophile" evidence="5">
    <location>
        <position position="14"/>
    </location>
</feature>
<comment type="caution">
    <text evidence="8">The sequence shown here is derived from an EMBL/GenBank/DDBJ whole genome shotgun (WGS) entry which is preliminary data.</text>
</comment>
<name>A0A1Q6DUB9_METT1</name>
<dbReference type="Proteomes" id="UP000185744">
    <property type="component" value="Unassembled WGS sequence"/>
</dbReference>
<evidence type="ECO:0000256" key="5">
    <source>
        <dbReference type="PIRSR" id="PIRSR000077-1"/>
    </source>
</evidence>
<keyword evidence="3 6" id="KW-1015">Disulfide bond</keyword>
<feature type="active site" description="Nucleophile" evidence="5">
    <location>
        <position position="17"/>
    </location>
</feature>
<keyword evidence="4 6" id="KW-0676">Redox-active center</keyword>
<dbReference type="InterPro" id="IPR036249">
    <property type="entry name" value="Thioredoxin-like_sf"/>
</dbReference>
<dbReference type="PROSITE" id="PS51352">
    <property type="entry name" value="THIOREDOXIN_2"/>
    <property type="match status" value="1"/>
</dbReference>
<dbReference type="GO" id="GO:0005737">
    <property type="term" value="C:cytoplasm"/>
    <property type="evidence" value="ECO:0007669"/>
    <property type="project" value="TreeGrafter"/>
</dbReference>
<organism evidence="8 9">
    <name type="scientific">Methanohalarchaeum thermophilum</name>
    <dbReference type="NCBI Taxonomy" id="1903181"/>
    <lineage>
        <taxon>Archaea</taxon>
        <taxon>Methanobacteriati</taxon>
        <taxon>Methanobacteriota</taxon>
        <taxon>Methanonatronarchaeia</taxon>
        <taxon>Methanonatronarchaeales</taxon>
        <taxon>Methanonatronarchaeaceae</taxon>
        <taxon>Candidatus Methanohalarchaeum</taxon>
    </lineage>
</organism>
<dbReference type="PANTHER" id="PTHR45663:SF11">
    <property type="entry name" value="GEO12009P1"/>
    <property type="match status" value="1"/>
</dbReference>
<dbReference type="InParanoid" id="A0A1Q6DUB9"/>
<dbReference type="FunCoup" id="A0A1Q6DUB9">
    <property type="interactions" value="3"/>
</dbReference>
<keyword evidence="9" id="KW-1185">Reference proteome</keyword>
<dbReference type="SUPFAM" id="SSF52833">
    <property type="entry name" value="Thioredoxin-like"/>
    <property type="match status" value="1"/>
</dbReference>
<feature type="site" description="Deprotonates C-terminal active site Cys" evidence="5">
    <location>
        <position position="8"/>
    </location>
</feature>
<evidence type="ECO:0000256" key="2">
    <source>
        <dbReference type="ARBA" id="ARBA00022982"/>
    </source>
</evidence>
<dbReference type="AlphaFoldDB" id="A0A1Q6DUB9"/>